<dbReference type="AlphaFoldDB" id="A0A059BRL5"/>
<reference evidence="1" key="1">
    <citation type="submission" date="2013-07" db="EMBL/GenBank/DDBJ databases">
        <title>The genome of Eucalyptus grandis.</title>
        <authorList>
            <person name="Schmutz J."/>
            <person name="Hayes R."/>
            <person name="Myburg A."/>
            <person name="Tuskan G."/>
            <person name="Grattapaglia D."/>
            <person name="Rokhsar D.S."/>
        </authorList>
    </citation>
    <scope>NUCLEOTIDE SEQUENCE</scope>
    <source>
        <tissue evidence="1">Leaf extractions</tissue>
    </source>
</reference>
<protein>
    <submittedName>
        <fullName evidence="1">Uncharacterized protein</fullName>
    </submittedName>
</protein>
<dbReference type="Gramene" id="KCW68586">
    <property type="protein sequence ID" value="KCW68586"/>
    <property type="gene ID" value="EUGRSUZ_F02198"/>
</dbReference>
<organism evidence="1">
    <name type="scientific">Eucalyptus grandis</name>
    <name type="common">Flooded gum</name>
    <dbReference type="NCBI Taxonomy" id="71139"/>
    <lineage>
        <taxon>Eukaryota</taxon>
        <taxon>Viridiplantae</taxon>
        <taxon>Streptophyta</taxon>
        <taxon>Embryophyta</taxon>
        <taxon>Tracheophyta</taxon>
        <taxon>Spermatophyta</taxon>
        <taxon>Magnoliopsida</taxon>
        <taxon>eudicotyledons</taxon>
        <taxon>Gunneridae</taxon>
        <taxon>Pentapetalae</taxon>
        <taxon>rosids</taxon>
        <taxon>malvids</taxon>
        <taxon>Myrtales</taxon>
        <taxon>Myrtaceae</taxon>
        <taxon>Myrtoideae</taxon>
        <taxon>Eucalypteae</taxon>
        <taxon>Eucalyptus</taxon>
    </lineage>
</organism>
<dbReference type="InParanoid" id="A0A059BRL5"/>
<evidence type="ECO:0000313" key="1">
    <source>
        <dbReference type="EMBL" id="KCW68586.1"/>
    </source>
</evidence>
<sequence length="96" mass="10941">MMHIVRGNTIGHQAALLKGKIPWLDSIIAIRSKSSICRRILNVWELTYFCFSMNNFLKSFRDHAQDGQKISNVLTVENTGKNGLIQKHLTSSCKYC</sequence>
<name>A0A059BRL5_EUCGR</name>
<gene>
    <name evidence="1" type="ORF">EUGRSUZ_F02198</name>
</gene>
<accession>A0A059BRL5</accession>
<proteinExistence type="predicted"/>
<dbReference type="EMBL" id="KK198758">
    <property type="protein sequence ID" value="KCW68586.1"/>
    <property type="molecule type" value="Genomic_DNA"/>
</dbReference>